<sequence length="125" mass="14672">MDYSIVPYAKISADVKTIKERDEGDLLTLVTDDWTNTPLKYAHPKPNWSTHGYKYIHNKSRNRLKNERVEKLVYIYTNARLLWETTKEQQWSNEWFFGDDSEDGTEEGLRGLGLSLDSIYVQIVL</sequence>
<organism evidence="1 2">
    <name type="scientific">Claviceps humidiphila</name>
    <dbReference type="NCBI Taxonomy" id="1294629"/>
    <lineage>
        <taxon>Eukaryota</taxon>
        <taxon>Fungi</taxon>
        <taxon>Dikarya</taxon>
        <taxon>Ascomycota</taxon>
        <taxon>Pezizomycotina</taxon>
        <taxon>Sordariomycetes</taxon>
        <taxon>Hypocreomycetidae</taxon>
        <taxon>Hypocreales</taxon>
        <taxon>Clavicipitaceae</taxon>
        <taxon>Claviceps</taxon>
    </lineage>
</organism>
<gene>
    <name evidence="1" type="ORF">E4U13_005041</name>
</gene>
<name>A0A9P7TW65_9HYPO</name>
<reference evidence="1 2" key="1">
    <citation type="journal article" date="2020" name="bioRxiv">
        <title>Whole genome comparisons of ergot fungi reveals the divergence and evolution of species within the genus Claviceps are the result of varying mechanisms driving genome evolution and host range expansion.</title>
        <authorList>
            <person name="Wyka S.A."/>
            <person name="Mondo S.J."/>
            <person name="Liu M."/>
            <person name="Dettman J."/>
            <person name="Nalam V."/>
            <person name="Broders K.D."/>
        </authorList>
    </citation>
    <scope>NUCLEOTIDE SEQUENCE [LARGE SCALE GENOMIC DNA]</scope>
    <source>
        <strain evidence="1 2">LM576</strain>
    </source>
</reference>
<proteinExistence type="predicted"/>
<dbReference type="EMBL" id="SRQM01000040">
    <property type="protein sequence ID" value="KAG6121313.1"/>
    <property type="molecule type" value="Genomic_DNA"/>
</dbReference>
<evidence type="ECO:0000313" key="1">
    <source>
        <dbReference type="EMBL" id="KAG6121313.1"/>
    </source>
</evidence>
<comment type="caution">
    <text evidence="1">The sequence shown here is derived from an EMBL/GenBank/DDBJ whole genome shotgun (WGS) entry which is preliminary data.</text>
</comment>
<dbReference type="Proteomes" id="UP000732380">
    <property type="component" value="Unassembled WGS sequence"/>
</dbReference>
<accession>A0A9P7TW65</accession>
<dbReference type="AlphaFoldDB" id="A0A9P7TW65"/>
<protein>
    <submittedName>
        <fullName evidence="1">Uncharacterized protein</fullName>
    </submittedName>
</protein>
<keyword evidence="2" id="KW-1185">Reference proteome</keyword>
<evidence type="ECO:0000313" key="2">
    <source>
        <dbReference type="Proteomes" id="UP000732380"/>
    </source>
</evidence>